<dbReference type="InterPro" id="IPR001647">
    <property type="entry name" value="HTH_TetR"/>
</dbReference>
<dbReference type="Gene3D" id="1.10.10.60">
    <property type="entry name" value="Homeodomain-like"/>
    <property type="match status" value="1"/>
</dbReference>
<evidence type="ECO:0000256" key="1">
    <source>
        <dbReference type="ARBA" id="ARBA00023015"/>
    </source>
</evidence>
<dbReference type="GO" id="GO:0000976">
    <property type="term" value="F:transcription cis-regulatory region binding"/>
    <property type="evidence" value="ECO:0007669"/>
    <property type="project" value="TreeGrafter"/>
</dbReference>
<evidence type="ECO:0000313" key="7">
    <source>
        <dbReference type="EMBL" id="SDK39814.1"/>
    </source>
</evidence>
<keyword evidence="8" id="KW-1185">Reference proteome</keyword>
<dbReference type="PRINTS" id="PR00455">
    <property type="entry name" value="HTHTETR"/>
</dbReference>
<feature type="DNA-binding region" description="H-T-H motif" evidence="4">
    <location>
        <begin position="85"/>
        <end position="104"/>
    </location>
</feature>
<feature type="domain" description="HTH tetR-type" evidence="6">
    <location>
        <begin position="62"/>
        <end position="122"/>
    </location>
</feature>
<dbReference type="PANTHER" id="PTHR30055">
    <property type="entry name" value="HTH-TYPE TRANSCRIPTIONAL REGULATOR RUTR"/>
    <property type="match status" value="1"/>
</dbReference>
<evidence type="ECO:0000313" key="8">
    <source>
        <dbReference type="Proteomes" id="UP000199155"/>
    </source>
</evidence>
<dbReference type="PROSITE" id="PS50977">
    <property type="entry name" value="HTH_TETR_2"/>
    <property type="match status" value="1"/>
</dbReference>
<dbReference type="Pfam" id="PF00440">
    <property type="entry name" value="TetR_N"/>
    <property type="match status" value="1"/>
</dbReference>
<dbReference type="STRING" id="417292.SAMN05421806_107100"/>
<keyword evidence="2 4" id="KW-0238">DNA-binding</keyword>
<organism evidence="7 8">
    <name type="scientific">Streptomyces indicus</name>
    <dbReference type="NCBI Taxonomy" id="417292"/>
    <lineage>
        <taxon>Bacteria</taxon>
        <taxon>Bacillati</taxon>
        <taxon>Actinomycetota</taxon>
        <taxon>Actinomycetes</taxon>
        <taxon>Kitasatosporales</taxon>
        <taxon>Streptomycetaceae</taxon>
        <taxon>Streptomyces</taxon>
    </lineage>
</organism>
<sequence>MPDNAGMAARTKSPAPSPGSSSGPSASGPSADGSPDTTAEGYLAQFLGAQTVRLGLRERKKQATRNAIRRATFTLIEEQGYDATTIEQIAAAAEVSPSTVFRYFATKEDIVLTDEYDPVMLAVLRERPEGEPPLASLRFLLTEAVKAVSAHEPEELRQRSRLIVEVPAVRARMTETMAQTSQALSVVLAERTGRAPDDLEVRMFTAAVLGALREAMIYWGERGFEEDLLAVVGRTFDLFERGLTL</sequence>
<dbReference type="Proteomes" id="UP000199155">
    <property type="component" value="Unassembled WGS sequence"/>
</dbReference>
<dbReference type="SUPFAM" id="SSF46689">
    <property type="entry name" value="Homeodomain-like"/>
    <property type="match status" value="1"/>
</dbReference>
<dbReference type="AlphaFoldDB" id="A0A1G9BL23"/>
<evidence type="ECO:0000256" key="5">
    <source>
        <dbReference type="SAM" id="MobiDB-lite"/>
    </source>
</evidence>
<keyword evidence="3" id="KW-0804">Transcription</keyword>
<protein>
    <submittedName>
        <fullName evidence="7">DNA-binding transcriptional regulator, AcrR family</fullName>
    </submittedName>
</protein>
<feature type="region of interest" description="Disordered" evidence="5">
    <location>
        <begin position="1"/>
        <end position="38"/>
    </location>
</feature>
<evidence type="ECO:0000256" key="4">
    <source>
        <dbReference type="PROSITE-ProRule" id="PRU00335"/>
    </source>
</evidence>
<evidence type="ECO:0000256" key="3">
    <source>
        <dbReference type="ARBA" id="ARBA00023163"/>
    </source>
</evidence>
<feature type="compositionally biased region" description="Low complexity" evidence="5">
    <location>
        <begin position="18"/>
        <end position="36"/>
    </location>
</feature>
<dbReference type="EMBL" id="FNFF01000007">
    <property type="protein sequence ID" value="SDK39814.1"/>
    <property type="molecule type" value="Genomic_DNA"/>
</dbReference>
<accession>A0A1G9BL23</accession>
<dbReference type="Gene3D" id="1.10.357.10">
    <property type="entry name" value="Tetracycline Repressor, domain 2"/>
    <property type="match status" value="1"/>
</dbReference>
<proteinExistence type="predicted"/>
<dbReference type="Pfam" id="PF17754">
    <property type="entry name" value="TetR_C_14"/>
    <property type="match status" value="1"/>
</dbReference>
<reference evidence="7 8" key="1">
    <citation type="submission" date="2016-10" db="EMBL/GenBank/DDBJ databases">
        <authorList>
            <person name="de Groot N.N."/>
        </authorList>
    </citation>
    <scope>NUCLEOTIDE SEQUENCE [LARGE SCALE GENOMIC DNA]</scope>
    <source>
        <strain evidence="7 8">CGMCC 4.5727</strain>
    </source>
</reference>
<evidence type="ECO:0000259" key="6">
    <source>
        <dbReference type="PROSITE" id="PS50977"/>
    </source>
</evidence>
<keyword evidence="1" id="KW-0805">Transcription regulation</keyword>
<dbReference type="PANTHER" id="PTHR30055:SF234">
    <property type="entry name" value="HTH-TYPE TRANSCRIPTIONAL REGULATOR BETI"/>
    <property type="match status" value="1"/>
</dbReference>
<dbReference type="InterPro" id="IPR050109">
    <property type="entry name" value="HTH-type_TetR-like_transc_reg"/>
</dbReference>
<evidence type="ECO:0000256" key="2">
    <source>
        <dbReference type="ARBA" id="ARBA00023125"/>
    </source>
</evidence>
<dbReference type="InterPro" id="IPR009057">
    <property type="entry name" value="Homeodomain-like_sf"/>
</dbReference>
<gene>
    <name evidence="7" type="ORF">SAMN05421806_107100</name>
</gene>
<dbReference type="InterPro" id="IPR041347">
    <property type="entry name" value="MftR_C"/>
</dbReference>
<name>A0A1G9BL23_9ACTN</name>
<dbReference type="GO" id="GO:0003700">
    <property type="term" value="F:DNA-binding transcription factor activity"/>
    <property type="evidence" value="ECO:0007669"/>
    <property type="project" value="TreeGrafter"/>
</dbReference>